<dbReference type="GO" id="GO:0008033">
    <property type="term" value="P:tRNA processing"/>
    <property type="evidence" value="ECO:0007669"/>
    <property type="project" value="UniProtKB-KW"/>
</dbReference>
<dbReference type="InterPro" id="IPR050156">
    <property type="entry name" value="TC-AMP_synthase_SUA5"/>
</dbReference>
<dbReference type="GO" id="GO:0061710">
    <property type="term" value="F:L-threonylcarbamoyladenylate synthase"/>
    <property type="evidence" value="ECO:0007669"/>
    <property type="project" value="UniProtKB-EC"/>
</dbReference>
<dbReference type="InterPro" id="IPR006070">
    <property type="entry name" value="Sua5-like_dom"/>
</dbReference>
<evidence type="ECO:0000313" key="13">
    <source>
        <dbReference type="EMBL" id="KKU75696.1"/>
    </source>
</evidence>
<dbReference type="AlphaFoldDB" id="A0A0G1T1K1"/>
<evidence type="ECO:0000256" key="2">
    <source>
        <dbReference type="ARBA" id="ARBA00007663"/>
    </source>
</evidence>
<dbReference type="SUPFAM" id="SSF55821">
    <property type="entry name" value="YrdC/RibB"/>
    <property type="match status" value="1"/>
</dbReference>
<evidence type="ECO:0000256" key="8">
    <source>
        <dbReference type="ARBA" id="ARBA00022741"/>
    </source>
</evidence>
<evidence type="ECO:0000256" key="4">
    <source>
        <dbReference type="ARBA" id="ARBA00022490"/>
    </source>
</evidence>
<evidence type="ECO:0000256" key="9">
    <source>
        <dbReference type="ARBA" id="ARBA00022840"/>
    </source>
</evidence>
<dbReference type="GO" id="GO:0000049">
    <property type="term" value="F:tRNA binding"/>
    <property type="evidence" value="ECO:0007669"/>
    <property type="project" value="TreeGrafter"/>
</dbReference>
<dbReference type="NCBIfam" id="TIGR00057">
    <property type="entry name" value="L-threonylcarbamoyladenylate synthase"/>
    <property type="match status" value="1"/>
</dbReference>
<comment type="caution">
    <text evidence="13">The sequence shown here is derived from an EMBL/GenBank/DDBJ whole genome shotgun (WGS) entry which is preliminary data.</text>
</comment>
<comment type="subcellular location">
    <subcellularLocation>
        <location evidence="1">Cytoplasm</location>
    </subcellularLocation>
</comment>
<dbReference type="EC" id="2.7.7.87" evidence="3"/>
<comment type="catalytic activity">
    <reaction evidence="11">
        <text>L-threonine + hydrogencarbonate + ATP = L-threonylcarbamoyladenylate + diphosphate + H2O</text>
        <dbReference type="Rhea" id="RHEA:36407"/>
        <dbReference type="ChEBI" id="CHEBI:15377"/>
        <dbReference type="ChEBI" id="CHEBI:17544"/>
        <dbReference type="ChEBI" id="CHEBI:30616"/>
        <dbReference type="ChEBI" id="CHEBI:33019"/>
        <dbReference type="ChEBI" id="CHEBI:57926"/>
        <dbReference type="ChEBI" id="CHEBI:73682"/>
        <dbReference type="EC" id="2.7.7.87"/>
    </reaction>
</comment>
<evidence type="ECO:0000256" key="10">
    <source>
        <dbReference type="ARBA" id="ARBA00029774"/>
    </source>
</evidence>
<dbReference type="InterPro" id="IPR017945">
    <property type="entry name" value="DHBP_synth_RibB-like_a/b_dom"/>
</dbReference>
<evidence type="ECO:0000256" key="6">
    <source>
        <dbReference type="ARBA" id="ARBA00022694"/>
    </source>
</evidence>
<organism evidence="13 14">
    <name type="scientific">Candidatus Nomurabacteria bacterium GW2011_GWB1_47_6</name>
    <dbReference type="NCBI Taxonomy" id="1618749"/>
    <lineage>
        <taxon>Bacteria</taxon>
        <taxon>Candidatus Nomuraibacteriota</taxon>
    </lineage>
</organism>
<sequence>MTWSDSNLIDALKAGKIAVIPTDTIYGVVCGALNEPAVKRIYELRKRTPAKPCVILVGDLAELEKFSIKLSGGEKSKLKKYWPGPVSIILDCLDDKFSYLHRGTRGLAFRIPREPSLRNMLIHTGPLVAPSANIEGAPPAKNIAEAKNYFGVSVDTYMDGGEITGQPSKVIQLNRDGSMSIIRS</sequence>
<comment type="similarity">
    <text evidence="2">Belongs to the SUA5 family.</text>
</comment>
<name>A0A0G1T1K1_9BACT</name>
<evidence type="ECO:0000313" key="14">
    <source>
        <dbReference type="Proteomes" id="UP000034879"/>
    </source>
</evidence>
<evidence type="ECO:0000256" key="1">
    <source>
        <dbReference type="ARBA" id="ARBA00004496"/>
    </source>
</evidence>
<evidence type="ECO:0000259" key="12">
    <source>
        <dbReference type="PROSITE" id="PS51163"/>
    </source>
</evidence>
<dbReference type="PROSITE" id="PS51163">
    <property type="entry name" value="YRDC"/>
    <property type="match status" value="1"/>
</dbReference>
<dbReference type="PANTHER" id="PTHR17490">
    <property type="entry name" value="SUA5"/>
    <property type="match status" value="1"/>
</dbReference>
<keyword evidence="6" id="KW-0819">tRNA processing</keyword>
<dbReference type="GO" id="GO:0005524">
    <property type="term" value="F:ATP binding"/>
    <property type="evidence" value="ECO:0007669"/>
    <property type="project" value="UniProtKB-KW"/>
</dbReference>
<keyword evidence="5" id="KW-0808">Transferase</keyword>
<keyword evidence="9" id="KW-0067">ATP-binding</keyword>
<dbReference type="GO" id="GO:0005737">
    <property type="term" value="C:cytoplasm"/>
    <property type="evidence" value="ECO:0007669"/>
    <property type="project" value="UniProtKB-SubCell"/>
</dbReference>
<dbReference type="PANTHER" id="PTHR17490:SF16">
    <property type="entry name" value="THREONYLCARBAMOYL-AMP SYNTHASE"/>
    <property type="match status" value="1"/>
</dbReference>
<reference evidence="13" key="1">
    <citation type="journal article" date="2015" name="Nature">
        <title>rRNA introns, odd ribosomes, and small enigmatic genomes across a large radiation of phyla.</title>
        <authorList>
            <person name="Brown C.T."/>
            <person name="Hug L.A."/>
            <person name="Thomas B.C."/>
            <person name="Sharon I."/>
            <person name="Castelle C.J."/>
            <person name="Singh A."/>
            <person name="Wilkins M.J."/>
            <person name="Williams K.H."/>
            <person name="Banfield J.F."/>
        </authorList>
    </citation>
    <scope>NUCLEOTIDE SEQUENCE [LARGE SCALE GENOMIC DNA]</scope>
</reference>
<keyword evidence="7" id="KW-0548">Nucleotidyltransferase</keyword>
<accession>A0A0G1T1K1</accession>
<gene>
    <name evidence="13" type="ORF">UY01_C0006G0025</name>
</gene>
<proteinExistence type="inferred from homology"/>
<evidence type="ECO:0000256" key="7">
    <source>
        <dbReference type="ARBA" id="ARBA00022695"/>
    </source>
</evidence>
<feature type="domain" description="YrdC-like" evidence="12">
    <location>
        <begin position="2"/>
        <end position="184"/>
    </location>
</feature>
<keyword evidence="4" id="KW-0963">Cytoplasm</keyword>
<dbReference type="Gene3D" id="3.90.870.10">
    <property type="entry name" value="DHBP synthase"/>
    <property type="match status" value="1"/>
</dbReference>
<evidence type="ECO:0000256" key="5">
    <source>
        <dbReference type="ARBA" id="ARBA00022679"/>
    </source>
</evidence>
<dbReference type="EMBL" id="LCOJ01000006">
    <property type="protein sequence ID" value="KKU75696.1"/>
    <property type="molecule type" value="Genomic_DNA"/>
</dbReference>
<evidence type="ECO:0000256" key="3">
    <source>
        <dbReference type="ARBA" id="ARBA00012584"/>
    </source>
</evidence>
<dbReference type="GO" id="GO:0006450">
    <property type="term" value="P:regulation of translational fidelity"/>
    <property type="evidence" value="ECO:0007669"/>
    <property type="project" value="TreeGrafter"/>
</dbReference>
<dbReference type="Pfam" id="PF01300">
    <property type="entry name" value="Sua5_yciO_yrdC"/>
    <property type="match status" value="1"/>
</dbReference>
<protein>
    <recommendedName>
        <fullName evidence="10">L-threonylcarbamoyladenylate synthase</fullName>
        <ecNumber evidence="3">2.7.7.87</ecNumber>
    </recommendedName>
    <alternativeName>
        <fullName evidence="10">L-threonylcarbamoyladenylate synthase</fullName>
    </alternativeName>
</protein>
<dbReference type="GO" id="GO:0003725">
    <property type="term" value="F:double-stranded RNA binding"/>
    <property type="evidence" value="ECO:0007669"/>
    <property type="project" value="InterPro"/>
</dbReference>
<evidence type="ECO:0000256" key="11">
    <source>
        <dbReference type="ARBA" id="ARBA00048366"/>
    </source>
</evidence>
<keyword evidence="8" id="KW-0547">Nucleotide-binding</keyword>
<dbReference type="Proteomes" id="UP000034879">
    <property type="component" value="Unassembled WGS sequence"/>
</dbReference>